<dbReference type="InterPro" id="IPR050598">
    <property type="entry name" value="AminoAcid_Transporter"/>
</dbReference>
<evidence type="ECO:0000256" key="1">
    <source>
        <dbReference type="ARBA" id="ARBA00004141"/>
    </source>
</evidence>
<gene>
    <name evidence="6" type="ORF">niasHS_004050</name>
</gene>
<accession>A0ABD2JUM8</accession>
<feature type="transmembrane region" description="Helical" evidence="5">
    <location>
        <begin position="40"/>
        <end position="62"/>
    </location>
</feature>
<comment type="caution">
    <text evidence="6">The sequence shown here is derived from an EMBL/GenBank/DDBJ whole genome shotgun (WGS) entry which is preliminary data.</text>
</comment>
<evidence type="ECO:0008006" key="8">
    <source>
        <dbReference type="Google" id="ProtNLM"/>
    </source>
</evidence>
<evidence type="ECO:0000256" key="4">
    <source>
        <dbReference type="ARBA" id="ARBA00023136"/>
    </source>
</evidence>
<keyword evidence="7" id="KW-1185">Reference proteome</keyword>
<keyword evidence="3 5" id="KW-1133">Transmembrane helix</keyword>
<organism evidence="6 7">
    <name type="scientific">Heterodera schachtii</name>
    <name type="common">Sugarbeet cyst nematode worm</name>
    <name type="synonym">Tylenchus schachtii</name>
    <dbReference type="NCBI Taxonomy" id="97005"/>
    <lineage>
        <taxon>Eukaryota</taxon>
        <taxon>Metazoa</taxon>
        <taxon>Ecdysozoa</taxon>
        <taxon>Nematoda</taxon>
        <taxon>Chromadorea</taxon>
        <taxon>Rhabditida</taxon>
        <taxon>Tylenchina</taxon>
        <taxon>Tylenchomorpha</taxon>
        <taxon>Tylenchoidea</taxon>
        <taxon>Heteroderidae</taxon>
        <taxon>Heteroderinae</taxon>
        <taxon>Heterodera</taxon>
    </lineage>
</organism>
<dbReference type="EMBL" id="JBICCN010000095">
    <property type="protein sequence ID" value="KAL3094294.1"/>
    <property type="molecule type" value="Genomic_DNA"/>
</dbReference>
<sequence>MSREMNKMGRWSATAFVINAIIGSGIFITPTGILNNVQSVGASLVVWLLSGLISVIGAFCYVELGTSIRKSGCDYAYLCHMRWPLPAFTFMCASNLFLVPCALVIKMETFANYFQLASGRTEEKEQMDDEFGE</sequence>
<dbReference type="PANTHER" id="PTHR11785:SF523">
    <property type="entry name" value="AMINO ACID TRANSPORTER PROTEIN 6"/>
    <property type="match status" value="1"/>
</dbReference>
<evidence type="ECO:0000313" key="6">
    <source>
        <dbReference type="EMBL" id="KAL3094294.1"/>
    </source>
</evidence>
<evidence type="ECO:0000256" key="2">
    <source>
        <dbReference type="ARBA" id="ARBA00022692"/>
    </source>
</evidence>
<reference evidence="6 7" key="1">
    <citation type="submission" date="2024-10" db="EMBL/GenBank/DDBJ databases">
        <authorList>
            <person name="Kim D."/>
        </authorList>
    </citation>
    <scope>NUCLEOTIDE SEQUENCE [LARGE SCALE GENOMIC DNA]</scope>
    <source>
        <strain evidence="6">Taebaek</strain>
    </source>
</reference>
<name>A0ABD2JUM8_HETSC</name>
<dbReference type="Gene3D" id="1.20.1740.10">
    <property type="entry name" value="Amino acid/polyamine transporter I"/>
    <property type="match status" value="1"/>
</dbReference>
<dbReference type="GO" id="GO:0016020">
    <property type="term" value="C:membrane"/>
    <property type="evidence" value="ECO:0007669"/>
    <property type="project" value="UniProtKB-SubCell"/>
</dbReference>
<keyword evidence="2 5" id="KW-0812">Transmembrane</keyword>
<dbReference type="Proteomes" id="UP001620645">
    <property type="component" value="Unassembled WGS sequence"/>
</dbReference>
<dbReference type="Pfam" id="PF13520">
    <property type="entry name" value="AA_permease_2"/>
    <property type="match status" value="1"/>
</dbReference>
<proteinExistence type="predicted"/>
<dbReference type="InterPro" id="IPR002293">
    <property type="entry name" value="AA/rel_permease1"/>
</dbReference>
<evidence type="ECO:0000256" key="3">
    <source>
        <dbReference type="ARBA" id="ARBA00022989"/>
    </source>
</evidence>
<protein>
    <recommendedName>
        <fullName evidence="8">Amino acid transporter</fullName>
    </recommendedName>
</protein>
<dbReference type="PANTHER" id="PTHR11785">
    <property type="entry name" value="AMINO ACID TRANSPORTER"/>
    <property type="match status" value="1"/>
</dbReference>
<evidence type="ECO:0000313" key="7">
    <source>
        <dbReference type="Proteomes" id="UP001620645"/>
    </source>
</evidence>
<evidence type="ECO:0000256" key="5">
    <source>
        <dbReference type="SAM" id="Phobius"/>
    </source>
</evidence>
<dbReference type="AlphaFoldDB" id="A0ABD2JUM8"/>
<feature type="transmembrane region" description="Helical" evidence="5">
    <location>
        <begin position="83"/>
        <end position="105"/>
    </location>
</feature>
<comment type="subcellular location">
    <subcellularLocation>
        <location evidence="1">Membrane</location>
        <topology evidence="1">Multi-pass membrane protein</topology>
    </subcellularLocation>
</comment>
<feature type="transmembrane region" description="Helical" evidence="5">
    <location>
        <begin position="12"/>
        <end position="34"/>
    </location>
</feature>
<keyword evidence="4 5" id="KW-0472">Membrane</keyword>